<gene>
    <name evidence="1" type="ORF">SAMN05421820_10338</name>
</gene>
<accession>A0A1G9QWM1</accession>
<keyword evidence="2" id="KW-1185">Reference proteome</keyword>
<evidence type="ECO:0008006" key="3">
    <source>
        <dbReference type="Google" id="ProtNLM"/>
    </source>
</evidence>
<dbReference type="EMBL" id="FNGY01000003">
    <property type="protein sequence ID" value="SDM15432.1"/>
    <property type="molecule type" value="Genomic_DNA"/>
</dbReference>
<dbReference type="Proteomes" id="UP000183200">
    <property type="component" value="Unassembled WGS sequence"/>
</dbReference>
<dbReference type="InterPro" id="IPR029068">
    <property type="entry name" value="Glyas_Bleomycin-R_OHBP_Dase"/>
</dbReference>
<name>A0A1G9QWM1_9SPHI</name>
<protein>
    <recommendedName>
        <fullName evidence="3">Glyoxalase</fullName>
    </recommendedName>
</protein>
<dbReference type="AlphaFoldDB" id="A0A1G9QWM1"/>
<proteinExistence type="predicted"/>
<dbReference type="Gene3D" id="3.10.180.10">
    <property type="entry name" value="2,3-Dihydroxybiphenyl 1,2-Dioxygenase, domain 1"/>
    <property type="match status" value="1"/>
</dbReference>
<organism evidence="1 2">
    <name type="scientific">Pedobacter steynii</name>
    <dbReference type="NCBI Taxonomy" id="430522"/>
    <lineage>
        <taxon>Bacteria</taxon>
        <taxon>Pseudomonadati</taxon>
        <taxon>Bacteroidota</taxon>
        <taxon>Sphingobacteriia</taxon>
        <taxon>Sphingobacteriales</taxon>
        <taxon>Sphingobacteriaceae</taxon>
        <taxon>Pedobacter</taxon>
    </lineage>
</organism>
<sequence>MKLNFETLIIFVQNIDKLKSFYVDILKLEILEEYQSE</sequence>
<evidence type="ECO:0000313" key="1">
    <source>
        <dbReference type="EMBL" id="SDM15432.1"/>
    </source>
</evidence>
<evidence type="ECO:0000313" key="2">
    <source>
        <dbReference type="Proteomes" id="UP000183200"/>
    </source>
</evidence>
<reference evidence="2" key="1">
    <citation type="submission" date="2016-10" db="EMBL/GenBank/DDBJ databases">
        <authorList>
            <person name="Varghese N."/>
            <person name="Submissions S."/>
        </authorList>
    </citation>
    <scope>NUCLEOTIDE SEQUENCE [LARGE SCALE GENOMIC DNA]</scope>
    <source>
        <strain evidence="2">DSM 19110</strain>
    </source>
</reference>